<dbReference type="SUPFAM" id="SSF52402">
    <property type="entry name" value="Adenine nucleotide alpha hydrolases-like"/>
    <property type="match status" value="1"/>
</dbReference>
<dbReference type="Gene3D" id="3.40.50.620">
    <property type="entry name" value="HUPs"/>
    <property type="match status" value="1"/>
</dbReference>
<comment type="caution">
    <text evidence="5">The sequence shown here is derived from an EMBL/GenBank/DDBJ whole genome shotgun (WGS) entry which is preliminary data.</text>
</comment>
<dbReference type="GO" id="GO:0005524">
    <property type="term" value="F:ATP binding"/>
    <property type="evidence" value="ECO:0007669"/>
    <property type="project" value="UniProtKB-KW"/>
</dbReference>
<dbReference type="Pfam" id="PF02568">
    <property type="entry name" value="ThiI"/>
    <property type="match status" value="1"/>
</dbReference>
<name>A0A2P8R3M4_9BACT</name>
<accession>A0A2P8R3M4</accession>
<dbReference type="RefSeq" id="WP_106869547.1">
    <property type="nucleotide sequence ID" value="NZ_CP053841.1"/>
</dbReference>
<evidence type="ECO:0000256" key="1">
    <source>
        <dbReference type="ARBA" id="ARBA00022741"/>
    </source>
</evidence>
<evidence type="ECO:0000313" key="6">
    <source>
        <dbReference type="Proteomes" id="UP000240535"/>
    </source>
</evidence>
<dbReference type="OrthoDB" id="9781887at2"/>
<dbReference type="Proteomes" id="UP000240535">
    <property type="component" value="Unassembled WGS sequence"/>
</dbReference>
<organism evidence="5 6">
    <name type="scientific">Campylobacter blaseri</name>
    <dbReference type="NCBI Taxonomy" id="2042961"/>
    <lineage>
        <taxon>Bacteria</taxon>
        <taxon>Pseudomonadati</taxon>
        <taxon>Campylobacterota</taxon>
        <taxon>Epsilonproteobacteria</taxon>
        <taxon>Campylobacterales</taxon>
        <taxon>Campylobacteraceae</taxon>
        <taxon>Campylobacter</taxon>
    </lineage>
</organism>
<dbReference type="AlphaFoldDB" id="A0A2P8R3M4"/>
<reference evidence="6" key="1">
    <citation type="submission" date="2017-10" db="EMBL/GenBank/DDBJ databases">
        <title>Campylobacter species from seals.</title>
        <authorList>
            <person name="Gilbert M.J."/>
            <person name="Zomer A.L."/>
            <person name="Timmerman A.J."/>
            <person name="Duim B."/>
            <person name="Wagenaar J.A."/>
        </authorList>
    </citation>
    <scope>NUCLEOTIDE SEQUENCE [LARGE SCALE GENOMIC DNA]</scope>
    <source>
        <strain evidence="6">17S00004-5</strain>
    </source>
</reference>
<evidence type="ECO:0000256" key="2">
    <source>
        <dbReference type="ARBA" id="ARBA00022840"/>
    </source>
</evidence>
<dbReference type="InterPro" id="IPR014729">
    <property type="entry name" value="Rossmann-like_a/b/a_fold"/>
</dbReference>
<proteinExistence type="predicted"/>
<dbReference type="PANTHER" id="PTHR11933">
    <property type="entry name" value="TRNA 5-METHYLAMINOMETHYL-2-THIOURIDYLATE -METHYLTRANSFERASE"/>
    <property type="match status" value="1"/>
</dbReference>
<keyword evidence="6" id="KW-1185">Reference proteome</keyword>
<feature type="domain" description="NFACT protein RNA binding" evidence="4">
    <location>
        <begin position="227"/>
        <end position="310"/>
    </location>
</feature>
<sequence>MKALALFSGGLDSMLAIKIMTMQNIEIIALHINIGFGSKDDRSEILKKRANLAGAQLKIVDVKNRYLQDVLLNPKYGYGKHFNPCIDCHAYMFKTALNMLENEGASFIITGEVLGQRPMSQRREALDSVRNLSGDENSLILRPLCAKLLKPTTPEINGWVDREKLLDISGRGRSRQLEMAKEFKFDEFESPGGGCLLTMQNFSNKLKDALNFEGLDSFVDSEILKFGRHLRLENGAKMIIGKDEIDNLRLKNIQNDKFTEIILPDGIVGAYSLISKNANLDDKKVAVKFALTYAKTDILKEYEVGIGDEKFVATAFSDKKEASRYFVG</sequence>
<keyword evidence="1" id="KW-0547">Nucleotide-binding</keyword>
<dbReference type="Pfam" id="PF18297">
    <property type="entry name" value="NFACT-R_2"/>
    <property type="match status" value="1"/>
</dbReference>
<keyword evidence="2 5" id="KW-0067">ATP-binding</keyword>
<feature type="domain" description="Thil AANH" evidence="3">
    <location>
        <begin position="2"/>
        <end position="145"/>
    </location>
</feature>
<protein>
    <submittedName>
        <fullName evidence="5">ATP-binding protein</fullName>
    </submittedName>
</protein>
<evidence type="ECO:0000259" key="4">
    <source>
        <dbReference type="Pfam" id="PF18297"/>
    </source>
</evidence>
<gene>
    <name evidence="5" type="ORF">CQ405_00685</name>
</gene>
<dbReference type="InterPro" id="IPR020536">
    <property type="entry name" value="ThiI_AANH"/>
</dbReference>
<dbReference type="PANTHER" id="PTHR11933:SF6">
    <property type="entry name" value="THIL AANH DOMAIN-CONTAINING PROTEIN"/>
    <property type="match status" value="1"/>
</dbReference>
<evidence type="ECO:0000313" key="5">
    <source>
        <dbReference type="EMBL" id="PSM53101.1"/>
    </source>
</evidence>
<dbReference type="InterPro" id="IPR059101">
    <property type="entry name" value="NFACT-R_2"/>
</dbReference>
<evidence type="ECO:0000259" key="3">
    <source>
        <dbReference type="Pfam" id="PF02568"/>
    </source>
</evidence>
<dbReference type="GO" id="GO:0004810">
    <property type="term" value="F:CCA tRNA nucleotidyltransferase activity"/>
    <property type="evidence" value="ECO:0007669"/>
    <property type="project" value="InterPro"/>
</dbReference>
<dbReference type="EMBL" id="PDHH01000001">
    <property type="protein sequence ID" value="PSM53101.1"/>
    <property type="molecule type" value="Genomic_DNA"/>
</dbReference>